<comment type="subcellular location">
    <subcellularLocation>
        <location evidence="1">Nucleus</location>
    </subcellularLocation>
</comment>
<comment type="similarity">
    <text evidence="6">Belongs to the archaeal Rpo3/eukaryotic RPB3 RNA polymerase subunit family.</text>
</comment>
<dbReference type="InterPro" id="IPR011262">
    <property type="entry name" value="DNA-dir_RNA_pol_insert"/>
</dbReference>
<dbReference type="InterPro" id="IPR011263">
    <property type="entry name" value="DNA-dir_RNA_pol_RpoA/D/Rpb3"/>
</dbReference>
<dbReference type="AlphaFoldDB" id="E0VYJ4"/>
<dbReference type="GeneID" id="8233172"/>
<keyword evidence="5" id="KW-0539">Nucleus</keyword>
<proteinExistence type="inferred from homology"/>
<dbReference type="InterPro" id="IPR036603">
    <property type="entry name" value="RBP11-like"/>
</dbReference>
<dbReference type="GO" id="GO:0005666">
    <property type="term" value="C:RNA polymerase III complex"/>
    <property type="evidence" value="ECO:0007669"/>
    <property type="project" value="TreeGrafter"/>
</dbReference>
<dbReference type="GO" id="GO:0003677">
    <property type="term" value="F:DNA binding"/>
    <property type="evidence" value="ECO:0007669"/>
    <property type="project" value="InterPro"/>
</dbReference>
<evidence type="ECO:0000256" key="4">
    <source>
        <dbReference type="ARBA" id="ARBA00023163"/>
    </source>
</evidence>
<dbReference type="SUPFAM" id="SSF55257">
    <property type="entry name" value="RBP11-like subunits of RNA polymerase"/>
    <property type="match status" value="1"/>
</dbReference>
<feature type="domain" description="DNA-directed RNA polymerase RpoA/D/Rpb3-type" evidence="7">
    <location>
        <begin position="54"/>
        <end position="334"/>
    </location>
</feature>
<reference evidence="8" key="2">
    <citation type="submission" date="2007-04" db="EMBL/GenBank/DDBJ databases">
        <title>The genome of the human body louse.</title>
        <authorList>
            <consortium name="The Human Body Louse Genome Consortium"/>
            <person name="Kirkness E."/>
            <person name="Walenz B."/>
            <person name="Hass B."/>
            <person name="Bruggner R."/>
            <person name="Strausberg R."/>
        </authorList>
    </citation>
    <scope>NUCLEOTIDE SEQUENCE</scope>
    <source>
        <strain evidence="8">USDA</strain>
    </source>
</reference>
<organism>
    <name type="scientific">Pediculus humanus subsp. corporis</name>
    <name type="common">Body louse</name>
    <dbReference type="NCBI Taxonomy" id="121224"/>
    <lineage>
        <taxon>Eukaryota</taxon>
        <taxon>Metazoa</taxon>
        <taxon>Ecdysozoa</taxon>
        <taxon>Arthropoda</taxon>
        <taxon>Hexapoda</taxon>
        <taxon>Insecta</taxon>
        <taxon>Pterygota</taxon>
        <taxon>Neoptera</taxon>
        <taxon>Paraneoptera</taxon>
        <taxon>Psocodea</taxon>
        <taxon>Troctomorpha</taxon>
        <taxon>Phthiraptera</taxon>
        <taxon>Anoplura</taxon>
        <taxon>Pediculidae</taxon>
        <taxon>Pediculus</taxon>
    </lineage>
</organism>
<reference evidence="8" key="1">
    <citation type="submission" date="2007-04" db="EMBL/GenBank/DDBJ databases">
        <title>Annotation of Pediculus humanus corporis strain USDA.</title>
        <authorList>
            <person name="Kirkness E."/>
            <person name="Hannick L."/>
            <person name="Hass B."/>
            <person name="Bruggner R."/>
            <person name="Lawson D."/>
            <person name="Bidwell S."/>
            <person name="Joardar V."/>
            <person name="Caler E."/>
            <person name="Walenz B."/>
            <person name="Inman J."/>
            <person name="Schobel S."/>
            <person name="Galinsky K."/>
            <person name="Amedeo P."/>
            <person name="Strausberg R."/>
        </authorList>
    </citation>
    <scope>NUCLEOTIDE SEQUENCE</scope>
    <source>
        <strain evidence="8">USDA</strain>
    </source>
</reference>
<accession>E0VYJ4</accession>
<dbReference type="OrthoDB" id="270173at2759"/>
<dbReference type="InterPro" id="IPR050518">
    <property type="entry name" value="Rpo3/RPB3_RNA_Pol_subunit"/>
</dbReference>
<dbReference type="FunCoup" id="E0VYJ4">
    <property type="interactions" value="902"/>
</dbReference>
<dbReference type="RefSeq" id="XP_002431188.1">
    <property type="nucleotide sequence ID" value="XM_002431143.1"/>
</dbReference>
<dbReference type="InterPro" id="IPR033901">
    <property type="entry name" value="RNAPI/III_AC40"/>
</dbReference>
<dbReference type="NCBIfam" id="NF001988">
    <property type="entry name" value="PRK00783.1"/>
    <property type="match status" value="1"/>
</dbReference>
<evidence type="ECO:0000256" key="3">
    <source>
        <dbReference type="ARBA" id="ARBA00022478"/>
    </source>
</evidence>
<dbReference type="CTD" id="8233172"/>
<dbReference type="EMBL" id="DS235845">
    <property type="protein sequence ID" value="EEB18450.1"/>
    <property type="molecule type" value="Genomic_DNA"/>
</dbReference>
<dbReference type="PANTHER" id="PTHR11800:SF13">
    <property type="entry name" value="DNA-DIRECTED RNA POLYMERASES I AND III SUBUNIT RPAC1"/>
    <property type="match status" value="1"/>
</dbReference>
<dbReference type="FunFam" id="2.170.120.12:FF:000003">
    <property type="entry name" value="Dna-directed rna polymerases i and iii subunit"/>
    <property type="match status" value="1"/>
</dbReference>
<dbReference type="InterPro" id="IPR036643">
    <property type="entry name" value="RNApol_insert_sf"/>
</dbReference>
<dbReference type="GO" id="GO:0003899">
    <property type="term" value="F:DNA-directed RNA polymerase activity"/>
    <property type="evidence" value="ECO:0007669"/>
    <property type="project" value="InterPro"/>
</dbReference>
<reference evidence="9" key="3">
    <citation type="submission" date="2020-05" db="UniProtKB">
        <authorList>
            <consortium name="EnsemblMetazoa"/>
        </authorList>
    </citation>
    <scope>IDENTIFICATION</scope>
    <source>
        <strain evidence="9">USDA</strain>
    </source>
</reference>
<dbReference type="STRING" id="121224.E0VYJ4"/>
<keyword evidence="4" id="KW-0804">Transcription</keyword>
<evidence type="ECO:0000313" key="10">
    <source>
        <dbReference type="Proteomes" id="UP000009046"/>
    </source>
</evidence>
<dbReference type="OMA" id="KKKCRAF"/>
<dbReference type="Pfam" id="PF01000">
    <property type="entry name" value="RNA_pol_A_bac"/>
    <property type="match status" value="1"/>
</dbReference>
<dbReference type="VEuPathDB" id="VectorBase:PHUM515130"/>
<dbReference type="GO" id="GO:0005736">
    <property type="term" value="C:RNA polymerase I complex"/>
    <property type="evidence" value="ECO:0007669"/>
    <property type="project" value="TreeGrafter"/>
</dbReference>
<evidence type="ECO:0000313" key="9">
    <source>
        <dbReference type="EnsemblMetazoa" id="PHUM515130-PA"/>
    </source>
</evidence>
<keyword evidence="10" id="KW-1185">Reference proteome</keyword>
<sequence>MEEGRYKVVLKENGIENTHETDYPGVYSNHDDVWNHNKFKKKFKVVIVKLNDTEMEFDLVGINCAVANAFRRILLSEVPSMAIEKVFVSNNTTLIKDEVLAHRLGLVPLKADSRLFEYRSENSNEPNEQDTLEFELKIKCSVNKEGHKNSYQIDDLYINHSVYSKHLKWVPIGSQGTTYDEKNIGPVLPDILLNKLRPGQELDLKLHAVKGLGKDHTKFSPVATAFYRMLPEITMVKKVTGEAAERLQNCFSPGVIEIRENDEGEKEAYVASARYDSGSRIVFRQEDLKDCVEMKRVRNHFIFNIESVGAIPPNELFVEAVKVLKNKCFKLLQELDENQNSKKKHNK</sequence>
<dbReference type="Gene3D" id="2.170.120.12">
    <property type="entry name" value="DNA-directed RNA polymerase, insert domain"/>
    <property type="match status" value="1"/>
</dbReference>
<evidence type="ECO:0000313" key="8">
    <source>
        <dbReference type="EMBL" id="EEB18450.1"/>
    </source>
</evidence>
<evidence type="ECO:0000259" key="7">
    <source>
        <dbReference type="SMART" id="SM00662"/>
    </source>
</evidence>
<dbReference type="PROSITE" id="PS00446">
    <property type="entry name" value="RNA_POL_D_30KD"/>
    <property type="match status" value="1"/>
</dbReference>
<dbReference type="EnsemblMetazoa" id="PHUM515130-RA">
    <property type="protein sequence ID" value="PHUM515130-PA"/>
    <property type="gene ID" value="PHUM515130"/>
</dbReference>
<dbReference type="InParanoid" id="E0VYJ4"/>
<dbReference type="HOGENOM" id="CLU_038421_0_1_1"/>
<keyword evidence="3 8" id="KW-0240">DNA-directed RNA polymerase</keyword>
<dbReference type="GO" id="GO:0006351">
    <property type="term" value="P:DNA-templated transcription"/>
    <property type="evidence" value="ECO:0007669"/>
    <property type="project" value="InterPro"/>
</dbReference>
<dbReference type="PANTHER" id="PTHR11800">
    <property type="entry name" value="DNA-DIRECTED RNA POLYMERASE"/>
    <property type="match status" value="1"/>
</dbReference>
<dbReference type="Pfam" id="PF01193">
    <property type="entry name" value="RNA_pol_L"/>
    <property type="match status" value="1"/>
</dbReference>
<protein>
    <recommendedName>
        <fullName evidence="2">DNA-directed RNA polymerases I and III subunit RPAC1</fullName>
    </recommendedName>
</protein>
<name>E0VYJ4_PEDHC</name>
<evidence type="ECO:0000256" key="6">
    <source>
        <dbReference type="ARBA" id="ARBA00025804"/>
    </source>
</evidence>
<gene>
    <name evidence="9" type="primary">8233172</name>
    <name evidence="8" type="ORF">Phum_PHUM515130</name>
</gene>
<dbReference type="SMART" id="SM00662">
    <property type="entry name" value="RPOLD"/>
    <property type="match status" value="1"/>
</dbReference>
<dbReference type="CDD" id="cd07032">
    <property type="entry name" value="RNAP_I_II_AC40"/>
    <property type="match status" value="1"/>
</dbReference>
<dbReference type="Proteomes" id="UP000009046">
    <property type="component" value="Unassembled WGS sequence"/>
</dbReference>
<evidence type="ECO:0000256" key="2">
    <source>
        <dbReference type="ARBA" id="ARBA00022083"/>
    </source>
</evidence>
<dbReference type="EMBL" id="AAZO01006267">
    <property type="status" value="NOT_ANNOTATED_CDS"/>
    <property type="molecule type" value="Genomic_DNA"/>
</dbReference>
<dbReference type="GO" id="GO:0046983">
    <property type="term" value="F:protein dimerization activity"/>
    <property type="evidence" value="ECO:0007669"/>
    <property type="project" value="InterPro"/>
</dbReference>
<dbReference type="eggNOG" id="KOG1521">
    <property type="taxonomic scope" value="Eukaryota"/>
</dbReference>
<dbReference type="SUPFAM" id="SSF56553">
    <property type="entry name" value="Insert subdomain of RNA polymerase alpha subunit"/>
    <property type="match status" value="1"/>
</dbReference>
<evidence type="ECO:0000256" key="1">
    <source>
        <dbReference type="ARBA" id="ARBA00004123"/>
    </source>
</evidence>
<dbReference type="HAMAP" id="MF_00320">
    <property type="entry name" value="RNApol_arch_Rpo3"/>
    <property type="match status" value="1"/>
</dbReference>
<evidence type="ECO:0000256" key="5">
    <source>
        <dbReference type="ARBA" id="ARBA00023242"/>
    </source>
</evidence>
<dbReference type="KEGG" id="phu:Phum_PHUM515130"/>
<dbReference type="InterPro" id="IPR022842">
    <property type="entry name" value="RNAP_Rpo3/Rpb3/RPAC1"/>
</dbReference>
<dbReference type="InterPro" id="IPR001514">
    <property type="entry name" value="DNA-dir_RNA_pol_30-40kDasu_CS"/>
</dbReference>
<dbReference type="Gene3D" id="3.30.1360.10">
    <property type="entry name" value="RNA polymerase, RBP11-like subunit"/>
    <property type="match status" value="1"/>
</dbReference>